<organism evidence="1 2">
    <name type="scientific">Cupriavidus taiwanensis</name>
    <dbReference type="NCBI Taxonomy" id="164546"/>
    <lineage>
        <taxon>Bacteria</taxon>
        <taxon>Pseudomonadati</taxon>
        <taxon>Pseudomonadota</taxon>
        <taxon>Betaproteobacteria</taxon>
        <taxon>Burkholderiales</taxon>
        <taxon>Burkholderiaceae</taxon>
        <taxon>Cupriavidus</taxon>
    </lineage>
</organism>
<protein>
    <submittedName>
        <fullName evidence="1">Uncharacterized protein</fullName>
    </submittedName>
</protein>
<dbReference type="AlphaFoldDB" id="A0A9Q7V1Y1"/>
<accession>A0A9Q7V1Y1</accession>
<evidence type="ECO:0000313" key="1">
    <source>
        <dbReference type="EMBL" id="SPD68839.1"/>
    </source>
</evidence>
<evidence type="ECO:0000313" key="2">
    <source>
        <dbReference type="Proteomes" id="UP000254259"/>
    </source>
</evidence>
<gene>
    <name evidence="1" type="ORF">CBM2636_MP21689</name>
</gene>
<sequence>MLALTALERDMENQKQIPKDFPHRYIPAVLPGTQPKLCVRERSDGTYGSRETAEERYERRQTCEALLWHIRTVVAESALGDSPNFKPLEILERARAAVPYRVWLTPDELDWVEHRLLTSDAQWIHT</sequence>
<dbReference type="EMBL" id="LT984814">
    <property type="protein sequence ID" value="SPD68839.1"/>
    <property type="molecule type" value="Genomic_DNA"/>
</dbReference>
<dbReference type="Proteomes" id="UP000254259">
    <property type="component" value="Plasmid CBM2636_mp"/>
</dbReference>
<geneLocation type="plasmid" evidence="2">
    <name>cbm2636_mp</name>
</geneLocation>
<reference evidence="1 2" key="1">
    <citation type="submission" date="2018-01" db="EMBL/GenBank/DDBJ databases">
        <authorList>
            <person name="Clerissi C."/>
        </authorList>
    </citation>
    <scope>NUCLEOTIDE SEQUENCE [LARGE SCALE GENOMIC DNA]</scope>
    <source>
        <strain evidence="1">Cupriavidus taiwanensis SWF 66322</strain>
        <plasmid evidence="2">cbm2636_mp</plasmid>
    </source>
</reference>
<name>A0A9Q7V1Y1_9BURK</name>
<proteinExistence type="predicted"/>
<keyword evidence="1" id="KW-0614">Plasmid</keyword>